<dbReference type="SUPFAM" id="SSF52833">
    <property type="entry name" value="Thioredoxin-like"/>
    <property type="match status" value="1"/>
</dbReference>
<dbReference type="Gene3D" id="3.40.30.10">
    <property type="entry name" value="Glutaredoxin"/>
    <property type="match status" value="1"/>
</dbReference>
<gene>
    <name evidence="2" type="ORF">ABB30_09245</name>
</gene>
<dbReference type="GO" id="GO:0016491">
    <property type="term" value="F:oxidoreductase activity"/>
    <property type="evidence" value="ECO:0007669"/>
    <property type="project" value="InterPro"/>
</dbReference>
<dbReference type="AlphaFoldDB" id="A0A0R0DFW9"/>
<reference evidence="2 3" key="1">
    <citation type="submission" date="2015-05" db="EMBL/GenBank/DDBJ databases">
        <title>Genome sequencing and analysis of members of genus Stenotrophomonas.</title>
        <authorList>
            <person name="Patil P.P."/>
            <person name="Midha S."/>
            <person name="Patil P.B."/>
        </authorList>
    </citation>
    <scope>NUCLEOTIDE SEQUENCE [LARGE SCALE GENOMIC DNA]</scope>
    <source>
        <strain evidence="2 3">DSM 24757</strain>
    </source>
</reference>
<evidence type="ECO:0000259" key="1">
    <source>
        <dbReference type="Pfam" id="PF01323"/>
    </source>
</evidence>
<dbReference type="EMBL" id="LDJM01000021">
    <property type="protein sequence ID" value="KRG76913.1"/>
    <property type="molecule type" value="Genomic_DNA"/>
</dbReference>
<evidence type="ECO:0000313" key="2">
    <source>
        <dbReference type="EMBL" id="KRG76913.1"/>
    </source>
</evidence>
<dbReference type="Pfam" id="PF01323">
    <property type="entry name" value="DSBA"/>
    <property type="match status" value="1"/>
</dbReference>
<dbReference type="InterPro" id="IPR001853">
    <property type="entry name" value="DSBA-like_thioredoxin_dom"/>
</dbReference>
<evidence type="ECO:0000313" key="3">
    <source>
        <dbReference type="Proteomes" id="UP000050956"/>
    </source>
</evidence>
<name>A0A0R0DFW9_9GAMM</name>
<dbReference type="PANTHER" id="PTHR13887">
    <property type="entry name" value="GLUTATHIONE S-TRANSFERASE KAPPA"/>
    <property type="match status" value="1"/>
</dbReference>
<keyword evidence="3" id="KW-1185">Reference proteome</keyword>
<organism evidence="2 3">
    <name type="scientific">Stenotrophomonas ginsengisoli</name>
    <dbReference type="NCBI Taxonomy" id="336566"/>
    <lineage>
        <taxon>Bacteria</taxon>
        <taxon>Pseudomonadati</taxon>
        <taxon>Pseudomonadota</taxon>
        <taxon>Gammaproteobacteria</taxon>
        <taxon>Lysobacterales</taxon>
        <taxon>Lysobacteraceae</taxon>
        <taxon>Stenotrophomonas</taxon>
    </lineage>
</organism>
<accession>A0A0R0DFW9</accession>
<proteinExistence type="predicted"/>
<dbReference type="RefSeq" id="WP_057638033.1">
    <property type="nucleotide sequence ID" value="NZ_LDJM01000021.1"/>
</dbReference>
<protein>
    <submittedName>
        <fullName evidence="2">Polyketide synthase</fullName>
    </submittedName>
</protein>
<feature type="domain" description="DSBA-like thioredoxin" evidence="1">
    <location>
        <begin position="2"/>
        <end position="205"/>
    </location>
</feature>
<dbReference type="PATRIC" id="fig|336566.3.peg.1263"/>
<comment type="caution">
    <text evidence="2">The sequence shown here is derived from an EMBL/GenBank/DDBJ whole genome shotgun (WGS) entry which is preliminary data.</text>
</comment>
<dbReference type="STRING" id="336566.ABB30_09245"/>
<sequence length="231" mass="24254">MTIDIWSDLACPYCWIGKHRLQAALAELGPQFGPVQVNWRAFQLDPTAGLMPVPLRQAYEAKFGGAQRTEQLLANVQAQARADGLAMDFSQGQVKVSTLPAHRLLQQAQAQGADVHAVAEALFSAHFAHGQNLADIQVLMAAGAAAGLDAAQVQDWQGSDQGLAELQAEMAQGQQAGIRSVPTFVINQRWAIAGAQPVAGFVQALRQIAAELAPAVAEPGAQACGPGACSL</sequence>
<dbReference type="OrthoDB" id="9799122at2"/>
<dbReference type="CDD" id="cd03024">
    <property type="entry name" value="DsbA_FrnE"/>
    <property type="match status" value="1"/>
</dbReference>
<dbReference type="Proteomes" id="UP000050956">
    <property type="component" value="Unassembled WGS sequence"/>
</dbReference>
<dbReference type="InterPro" id="IPR036249">
    <property type="entry name" value="Thioredoxin-like_sf"/>
</dbReference>
<dbReference type="PANTHER" id="PTHR13887:SF41">
    <property type="entry name" value="THIOREDOXIN SUPERFAMILY PROTEIN"/>
    <property type="match status" value="1"/>
</dbReference>